<dbReference type="EMBL" id="JABELX010000006">
    <property type="protein sequence ID" value="NNH71942.1"/>
    <property type="molecule type" value="Genomic_DNA"/>
</dbReference>
<proteinExistence type="predicted"/>
<sequence length="201" mass="22607">MRIPNTEFTERPWRAHEITQDFLIEDVWVLPTPGGPDDLDRLVAQMTDGDGEAMSISSNVIVGTLWTLRWKLGALLGWDKPEKAVGRRVPSLLERLPADLRAVRGPDVQGTPFTSVFQTPDEWLAEFANSTVHALMHMGWVEDDNGGYHAQMTALVKPNGLFGKLYMRAISPLRYLLVYPHLFREIGKTWRAGTPSRSGKP</sequence>
<protein>
    <submittedName>
        <fullName evidence="1">DUF2867 domain-containing protein</fullName>
    </submittedName>
</protein>
<comment type="caution">
    <text evidence="1">The sequence shown here is derived from an EMBL/GenBank/DDBJ whole genome shotgun (WGS) entry which is preliminary data.</text>
</comment>
<dbReference type="Pfam" id="PF11066">
    <property type="entry name" value="DUF2867"/>
    <property type="match status" value="1"/>
</dbReference>
<organism evidence="1 2">
    <name type="scientific">Nocardia uniformis</name>
    <dbReference type="NCBI Taxonomy" id="53432"/>
    <lineage>
        <taxon>Bacteria</taxon>
        <taxon>Bacillati</taxon>
        <taxon>Actinomycetota</taxon>
        <taxon>Actinomycetes</taxon>
        <taxon>Mycobacteriales</taxon>
        <taxon>Nocardiaceae</taxon>
        <taxon>Nocardia</taxon>
    </lineage>
</organism>
<gene>
    <name evidence="1" type="ORF">HLB23_19120</name>
</gene>
<keyword evidence="2" id="KW-1185">Reference proteome</keyword>
<dbReference type="AlphaFoldDB" id="A0A849BZK8"/>
<evidence type="ECO:0000313" key="1">
    <source>
        <dbReference type="EMBL" id="NNH71942.1"/>
    </source>
</evidence>
<name>A0A849BZK8_9NOCA</name>
<evidence type="ECO:0000313" key="2">
    <source>
        <dbReference type="Proteomes" id="UP000586827"/>
    </source>
</evidence>
<accession>A0A849BZK8</accession>
<reference evidence="1 2" key="1">
    <citation type="submission" date="2020-05" db="EMBL/GenBank/DDBJ databases">
        <title>MicrobeNet Type strains.</title>
        <authorList>
            <person name="Nicholson A.C."/>
        </authorList>
    </citation>
    <scope>NUCLEOTIDE SEQUENCE [LARGE SCALE GENOMIC DNA]</scope>
    <source>
        <strain evidence="1 2">JCM 3224</strain>
    </source>
</reference>
<dbReference type="RefSeq" id="WP_067527214.1">
    <property type="nucleotide sequence ID" value="NZ_JABELX010000006.1"/>
</dbReference>
<dbReference type="InterPro" id="IPR021295">
    <property type="entry name" value="DUF2867"/>
</dbReference>
<dbReference type="Proteomes" id="UP000586827">
    <property type="component" value="Unassembled WGS sequence"/>
</dbReference>